<dbReference type="AlphaFoldDB" id="A0A9P0D0J7"/>
<keyword evidence="8" id="KW-0482">Metalloprotease</keyword>
<feature type="domain" description="Peptidase M13 N-terminal" evidence="11">
    <location>
        <begin position="69"/>
        <end position="451"/>
    </location>
</feature>
<evidence type="ECO:0000256" key="7">
    <source>
        <dbReference type="ARBA" id="ARBA00022833"/>
    </source>
</evidence>
<keyword evidence="7" id="KW-0862">Zinc</keyword>
<evidence type="ECO:0000256" key="4">
    <source>
        <dbReference type="ARBA" id="ARBA00022670"/>
    </source>
</evidence>
<keyword evidence="5" id="KW-0479">Metal-binding</keyword>
<sequence>MGWSEIKGWYYGKSKLEKVLLCCVSFLVVLIIVLFVCFLTSHDNEVCTNPECIRASVHLLDSVDLDADPCEDFYAFACGNFVKNAFSKGHPTSLYALNELTTNQLKQIVVEDRNNSDLPRTVVFQRQFYKACMDTEEIEKHGDERIFNLLDEVVGGWPILKMANWNEANYDWKKPMIAARKLGLFHQFFISVELYHNYTKQYTNGKSFLWLRPPSSTEIVSFHFNDTSVEFIHNIAKLLGADSVDVKQELRITNTFAENLRVIAEKYENKTQVQNSKEKTKISIKEIDHKLLKVDWLNFLRDMTGIHLSGKEKVIFDIDDYLTDLYYLFHRTHKKDQANFVAWIILSTNINYLPEKIRDQYDEILTNDENKKESSRKDQCYKLSTGLFKMIAESEYIRRYTTPVKKHEIQSMIDYIKAEMKDAIKSTQWIDIHSRSNALRRLENVTTYIGWLDVAFNLTKLEELTGFNKVKHFPENGLAIDMAMVALKTKYDKFYSQIHHKINELETLTNPKVEVNAYYMYKYNVLILPAPILQGIIFNLHRPNYMNYGALGSVIGHELTHGFSIMYERNEDDDYEKLWTNGTLEKRGEIVECIKNSYDDFSIEQGRQSDNSTSTEENIADFNGVNLAYNAYRNWIRDHGGEPVLPGIKFTPNQIFWIMASTYMCYEPELADKDTVLGKDKYHGAPKFRVLGRIINSPYFAYDFKCPEGSKMNPREKCRIFI</sequence>
<evidence type="ECO:0000313" key="13">
    <source>
        <dbReference type="Proteomes" id="UP001153636"/>
    </source>
</evidence>
<name>A0A9P0D0J7_9CUCU</name>
<dbReference type="InterPro" id="IPR024079">
    <property type="entry name" value="MetalloPept_cat_dom_sf"/>
</dbReference>
<dbReference type="PANTHER" id="PTHR11733">
    <property type="entry name" value="ZINC METALLOPROTEASE FAMILY M13 NEPRILYSIN-RELATED"/>
    <property type="match status" value="1"/>
</dbReference>
<evidence type="ECO:0000256" key="3">
    <source>
        <dbReference type="ARBA" id="ARBA00007357"/>
    </source>
</evidence>
<dbReference type="InterPro" id="IPR042089">
    <property type="entry name" value="Peptidase_M13_dom_2"/>
</dbReference>
<keyword evidence="9" id="KW-0812">Transmembrane</keyword>
<dbReference type="SUPFAM" id="SSF55486">
    <property type="entry name" value="Metalloproteases ('zincins'), catalytic domain"/>
    <property type="match status" value="1"/>
</dbReference>
<dbReference type="GO" id="GO:0046872">
    <property type="term" value="F:metal ion binding"/>
    <property type="evidence" value="ECO:0007669"/>
    <property type="project" value="UniProtKB-KW"/>
</dbReference>
<dbReference type="GO" id="GO:0004222">
    <property type="term" value="F:metalloendopeptidase activity"/>
    <property type="evidence" value="ECO:0007669"/>
    <property type="project" value="InterPro"/>
</dbReference>
<gene>
    <name evidence="12" type="ORF">PSYICH_LOCUS12001</name>
</gene>
<dbReference type="InterPro" id="IPR018497">
    <property type="entry name" value="Peptidase_M13_C"/>
</dbReference>
<evidence type="ECO:0000256" key="9">
    <source>
        <dbReference type="SAM" id="Phobius"/>
    </source>
</evidence>
<dbReference type="CDD" id="cd08662">
    <property type="entry name" value="M13"/>
    <property type="match status" value="1"/>
</dbReference>
<evidence type="ECO:0000256" key="8">
    <source>
        <dbReference type="ARBA" id="ARBA00023049"/>
    </source>
</evidence>
<accession>A0A9P0D0J7</accession>
<feature type="transmembrane region" description="Helical" evidence="9">
    <location>
        <begin position="20"/>
        <end position="41"/>
    </location>
</feature>
<evidence type="ECO:0000256" key="2">
    <source>
        <dbReference type="ARBA" id="ARBA00004401"/>
    </source>
</evidence>
<dbReference type="EMBL" id="OV651818">
    <property type="protein sequence ID" value="CAH1111917.1"/>
    <property type="molecule type" value="Genomic_DNA"/>
</dbReference>
<evidence type="ECO:0000313" key="12">
    <source>
        <dbReference type="EMBL" id="CAH1111917.1"/>
    </source>
</evidence>
<dbReference type="OrthoDB" id="6475849at2759"/>
<dbReference type="GO" id="GO:0016485">
    <property type="term" value="P:protein processing"/>
    <property type="evidence" value="ECO:0007669"/>
    <property type="project" value="TreeGrafter"/>
</dbReference>
<reference evidence="12" key="1">
    <citation type="submission" date="2022-01" db="EMBL/GenBank/DDBJ databases">
        <authorList>
            <person name="King R."/>
        </authorList>
    </citation>
    <scope>NUCLEOTIDE SEQUENCE</scope>
</reference>
<dbReference type="Gene3D" id="3.40.390.10">
    <property type="entry name" value="Collagenase (Catalytic Domain)"/>
    <property type="match status" value="1"/>
</dbReference>
<feature type="domain" description="Peptidase M13 C-terminal" evidence="10">
    <location>
        <begin position="516"/>
        <end position="720"/>
    </location>
</feature>
<organism evidence="12 13">
    <name type="scientific">Psylliodes chrysocephalus</name>
    <dbReference type="NCBI Taxonomy" id="3402493"/>
    <lineage>
        <taxon>Eukaryota</taxon>
        <taxon>Metazoa</taxon>
        <taxon>Ecdysozoa</taxon>
        <taxon>Arthropoda</taxon>
        <taxon>Hexapoda</taxon>
        <taxon>Insecta</taxon>
        <taxon>Pterygota</taxon>
        <taxon>Neoptera</taxon>
        <taxon>Endopterygota</taxon>
        <taxon>Coleoptera</taxon>
        <taxon>Polyphaga</taxon>
        <taxon>Cucujiformia</taxon>
        <taxon>Chrysomeloidea</taxon>
        <taxon>Chrysomelidae</taxon>
        <taxon>Galerucinae</taxon>
        <taxon>Alticini</taxon>
        <taxon>Psylliodes</taxon>
    </lineage>
</organism>
<keyword evidence="6" id="KW-0378">Hydrolase</keyword>
<keyword evidence="9" id="KW-1133">Transmembrane helix</keyword>
<protein>
    <submittedName>
        <fullName evidence="12">Uncharacterized protein</fullName>
    </submittedName>
</protein>
<keyword evidence="9" id="KW-0472">Membrane</keyword>
<dbReference type="InterPro" id="IPR000718">
    <property type="entry name" value="Peptidase_M13"/>
</dbReference>
<dbReference type="Proteomes" id="UP001153636">
    <property type="component" value="Chromosome 6"/>
</dbReference>
<dbReference type="Pfam" id="PF01431">
    <property type="entry name" value="Peptidase_M13"/>
    <property type="match status" value="1"/>
</dbReference>
<evidence type="ECO:0000259" key="10">
    <source>
        <dbReference type="Pfam" id="PF01431"/>
    </source>
</evidence>
<keyword evidence="4" id="KW-0645">Protease</keyword>
<evidence type="ECO:0000259" key="11">
    <source>
        <dbReference type="Pfam" id="PF05649"/>
    </source>
</evidence>
<dbReference type="Gene3D" id="1.10.1380.10">
    <property type="entry name" value="Neutral endopeptidase , domain2"/>
    <property type="match status" value="1"/>
</dbReference>
<evidence type="ECO:0000256" key="1">
    <source>
        <dbReference type="ARBA" id="ARBA00001947"/>
    </source>
</evidence>
<dbReference type="PANTHER" id="PTHR11733:SF133">
    <property type="entry name" value="PHOSPHATE-REGULATING NEUTRAL ENDOPEPTIDASE PHEX"/>
    <property type="match status" value="1"/>
</dbReference>
<evidence type="ECO:0000256" key="5">
    <source>
        <dbReference type="ARBA" id="ARBA00022723"/>
    </source>
</evidence>
<keyword evidence="13" id="KW-1185">Reference proteome</keyword>
<dbReference type="PROSITE" id="PS51885">
    <property type="entry name" value="NEPRILYSIN"/>
    <property type="match status" value="1"/>
</dbReference>
<evidence type="ECO:0000256" key="6">
    <source>
        <dbReference type="ARBA" id="ARBA00022801"/>
    </source>
</evidence>
<proteinExistence type="inferred from homology"/>
<comment type="similarity">
    <text evidence="3">Belongs to the peptidase M13 family.</text>
</comment>
<comment type="cofactor">
    <cofactor evidence="1">
        <name>Zn(2+)</name>
        <dbReference type="ChEBI" id="CHEBI:29105"/>
    </cofactor>
</comment>
<dbReference type="Pfam" id="PF05649">
    <property type="entry name" value="Peptidase_M13_N"/>
    <property type="match status" value="1"/>
</dbReference>
<dbReference type="GO" id="GO:0005886">
    <property type="term" value="C:plasma membrane"/>
    <property type="evidence" value="ECO:0007669"/>
    <property type="project" value="UniProtKB-SubCell"/>
</dbReference>
<dbReference type="PRINTS" id="PR00786">
    <property type="entry name" value="NEPRILYSIN"/>
</dbReference>
<dbReference type="InterPro" id="IPR008753">
    <property type="entry name" value="Peptidase_M13_N"/>
</dbReference>
<comment type="subcellular location">
    <subcellularLocation>
        <location evidence="2">Cell membrane</location>
        <topology evidence="2">Single-pass type II membrane protein</topology>
    </subcellularLocation>
</comment>